<keyword evidence="2" id="KW-1185">Reference proteome</keyword>
<accession>A0A1R3KFJ6</accession>
<dbReference type="AlphaFoldDB" id="A0A1R3KFJ6"/>
<feature type="non-terminal residue" evidence="1">
    <location>
        <position position="58"/>
    </location>
</feature>
<gene>
    <name evidence="1" type="ORF">CCACVL1_01802</name>
</gene>
<dbReference type="Proteomes" id="UP000188268">
    <property type="component" value="Unassembled WGS sequence"/>
</dbReference>
<protein>
    <submittedName>
        <fullName evidence="1">Uncharacterized protein</fullName>
    </submittedName>
</protein>
<sequence length="58" mass="6667">MPCDATLLISKSYLDVKTLTSLLNSSSPFDDYKYEPQYFAISSISCFLYQVSTMRRVK</sequence>
<evidence type="ECO:0000313" key="2">
    <source>
        <dbReference type="Proteomes" id="UP000188268"/>
    </source>
</evidence>
<proteinExistence type="predicted"/>
<organism evidence="1 2">
    <name type="scientific">Corchorus capsularis</name>
    <name type="common">Jute</name>
    <dbReference type="NCBI Taxonomy" id="210143"/>
    <lineage>
        <taxon>Eukaryota</taxon>
        <taxon>Viridiplantae</taxon>
        <taxon>Streptophyta</taxon>
        <taxon>Embryophyta</taxon>
        <taxon>Tracheophyta</taxon>
        <taxon>Spermatophyta</taxon>
        <taxon>Magnoliopsida</taxon>
        <taxon>eudicotyledons</taxon>
        <taxon>Gunneridae</taxon>
        <taxon>Pentapetalae</taxon>
        <taxon>rosids</taxon>
        <taxon>malvids</taxon>
        <taxon>Malvales</taxon>
        <taxon>Malvaceae</taxon>
        <taxon>Grewioideae</taxon>
        <taxon>Apeibeae</taxon>
        <taxon>Corchorus</taxon>
    </lineage>
</organism>
<dbReference type="EMBL" id="AWWV01005144">
    <property type="protein sequence ID" value="OMP05872.1"/>
    <property type="molecule type" value="Genomic_DNA"/>
</dbReference>
<dbReference type="Gramene" id="OMP05872">
    <property type="protein sequence ID" value="OMP05872"/>
    <property type="gene ID" value="CCACVL1_01802"/>
</dbReference>
<name>A0A1R3KFJ6_COCAP</name>
<evidence type="ECO:0000313" key="1">
    <source>
        <dbReference type="EMBL" id="OMP05872.1"/>
    </source>
</evidence>
<comment type="caution">
    <text evidence="1">The sequence shown here is derived from an EMBL/GenBank/DDBJ whole genome shotgun (WGS) entry which is preliminary data.</text>
</comment>
<reference evidence="1 2" key="1">
    <citation type="submission" date="2013-09" db="EMBL/GenBank/DDBJ databases">
        <title>Corchorus capsularis genome sequencing.</title>
        <authorList>
            <person name="Alam M."/>
            <person name="Haque M.S."/>
            <person name="Islam M.S."/>
            <person name="Emdad E.M."/>
            <person name="Islam M.M."/>
            <person name="Ahmed B."/>
            <person name="Halim A."/>
            <person name="Hossen Q.M.M."/>
            <person name="Hossain M.Z."/>
            <person name="Ahmed R."/>
            <person name="Khan M.M."/>
            <person name="Islam R."/>
            <person name="Rashid M.M."/>
            <person name="Khan S.A."/>
            <person name="Rahman M.S."/>
            <person name="Alam M."/>
        </authorList>
    </citation>
    <scope>NUCLEOTIDE SEQUENCE [LARGE SCALE GENOMIC DNA]</scope>
    <source>
        <strain evidence="2">cv. CVL-1</strain>
        <tissue evidence="1">Whole seedling</tissue>
    </source>
</reference>